<dbReference type="AlphaFoldDB" id="J9GJZ9"/>
<dbReference type="EMBL" id="AMCI01000718">
    <property type="protein sequence ID" value="EJX08047.1"/>
    <property type="molecule type" value="Genomic_DNA"/>
</dbReference>
<proteinExistence type="predicted"/>
<comment type="caution">
    <text evidence="1">The sequence shown here is derived from an EMBL/GenBank/DDBJ whole genome shotgun (WGS) entry which is preliminary data.</text>
</comment>
<reference evidence="1" key="1">
    <citation type="journal article" date="2012" name="PLoS ONE">
        <title>Gene sets for utilization of primary and secondary nutrition supplies in the distal gut of endangered iberian lynx.</title>
        <authorList>
            <person name="Alcaide M."/>
            <person name="Messina E."/>
            <person name="Richter M."/>
            <person name="Bargiela R."/>
            <person name="Peplies J."/>
            <person name="Huws S.A."/>
            <person name="Newbold C.J."/>
            <person name="Golyshin P.N."/>
            <person name="Simon M.A."/>
            <person name="Lopez G."/>
            <person name="Yakimov M.M."/>
            <person name="Ferrer M."/>
        </authorList>
    </citation>
    <scope>NUCLEOTIDE SEQUENCE</scope>
</reference>
<sequence>NVLIRRSKEQGKAFIRPEDVNVYEIYEGSAGQLKNAIQKGTAPVLTGNEITPV</sequence>
<gene>
    <name evidence="1" type="ORF">EVA_03829</name>
</gene>
<evidence type="ECO:0000313" key="1">
    <source>
        <dbReference type="EMBL" id="EJX08047.1"/>
    </source>
</evidence>
<protein>
    <submittedName>
        <fullName evidence="1">Uncharacterized protein</fullName>
    </submittedName>
</protein>
<name>J9GJZ9_9ZZZZ</name>
<feature type="non-terminal residue" evidence="1">
    <location>
        <position position="1"/>
    </location>
</feature>
<accession>J9GJZ9</accession>
<organism evidence="1">
    <name type="scientific">gut metagenome</name>
    <dbReference type="NCBI Taxonomy" id="749906"/>
    <lineage>
        <taxon>unclassified sequences</taxon>
        <taxon>metagenomes</taxon>
        <taxon>organismal metagenomes</taxon>
    </lineage>
</organism>